<keyword evidence="1" id="KW-0812">Transmembrane</keyword>
<reference evidence="3 4" key="1">
    <citation type="submission" date="2020-08" db="EMBL/GenBank/DDBJ databases">
        <title>Sequencing the genomes of 1000 actinobacteria strains.</title>
        <authorList>
            <person name="Klenk H.-P."/>
        </authorList>
    </citation>
    <scope>NUCLEOTIDE SEQUENCE [LARGE SCALE GENOMIC DNA]</scope>
    <source>
        <strain evidence="3 4">DSM 40129</strain>
    </source>
</reference>
<dbReference type="GeneID" id="93842885"/>
<feature type="domain" description="DUF4328" evidence="2">
    <location>
        <begin position="65"/>
        <end position="216"/>
    </location>
</feature>
<dbReference type="AlphaFoldDB" id="A0AA89Q7Z6"/>
<dbReference type="EMBL" id="JACHLX010000001">
    <property type="protein sequence ID" value="MBB5815433.1"/>
    <property type="molecule type" value="Genomic_DNA"/>
</dbReference>
<keyword evidence="4" id="KW-1185">Reference proteome</keyword>
<proteinExistence type="predicted"/>
<feature type="transmembrane region" description="Helical" evidence="1">
    <location>
        <begin position="80"/>
        <end position="98"/>
    </location>
</feature>
<organism evidence="3 4">
    <name type="scientific">Streptomyces collinus</name>
    <dbReference type="NCBI Taxonomy" id="42684"/>
    <lineage>
        <taxon>Bacteria</taxon>
        <taxon>Bacillati</taxon>
        <taxon>Actinomycetota</taxon>
        <taxon>Actinomycetes</taxon>
        <taxon>Kitasatosporales</taxon>
        <taxon>Streptomycetaceae</taxon>
        <taxon>Streptomyces</taxon>
    </lineage>
</organism>
<accession>A0AA89Q7Z6</accession>
<feature type="transmembrane region" description="Helical" evidence="1">
    <location>
        <begin position="119"/>
        <end position="136"/>
    </location>
</feature>
<keyword evidence="1" id="KW-1133">Transmembrane helix</keyword>
<dbReference type="InterPro" id="IPR025565">
    <property type="entry name" value="DUF4328"/>
</dbReference>
<feature type="transmembrane region" description="Helical" evidence="1">
    <location>
        <begin position="156"/>
        <end position="176"/>
    </location>
</feature>
<sequence length="234" mass="25602">MSASNELRPRRMLPSGTPRSARGLLAAASAALAIVALSDLFAVFAGARIYLLIDEDHGFAAAPRQGLDAAYSLYQTAGNAQGIVYLPCAVLFVAWFFWTRRNTGLLAPDRFHKGPGWAIGGWLIPLANFWLPYRIAVDMWGAATPLPAEGEPYRASIWPVNLWWGLLVSSTLFDWYAASRYKSAETLTEIRAAVMQYMAADALHIAAAVAAVYFAVRLTSMHWLKATASSPYSE</sequence>
<evidence type="ECO:0000313" key="3">
    <source>
        <dbReference type="EMBL" id="MBB5815433.1"/>
    </source>
</evidence>
<evidence type="ECO:0000313" key="4">
    <source>
        <dbReference type="Proteomes" id="UP000579531"/>
    </source>
</evidence>
<evidence type="ECO:0000259" key="2">
    <source>
        <dbReference type="Pfam" id="PF14219"/>
    </source>
</evidence>
<comment type="caution">
    <text evidence="3">The sequence shown here is derived from an EMBL/GenBank/DDBJ whole genome shotgun (WGS) entry which is preliminary data.</text>
</comment>
<keyword evidence="1" id="KW-0472">Membrane</keyword>
<dbReference type="Proteomes" id="UP000579531">
    <property type="component" value="Unassembled WGS sequence"/>
</dbReference>
<dbReference type="Pfam" id="PF14219">
    <property type="entry name" value="DUF4328"/>
    <property type="match status" value="1"/>
</dbReference>
<evidence type="ECO:0000256" key="1">
    <source>
        <dbReference type="SAM" id="Phobius"/>
    </source>
</evidence>
<protein>
    <recommendedName>
        <fullName evidence="2">DUF4328 domain-containing protein</fullName>
    </recommendedName>
</protein>
<gene>
    <name evidence="3" type="ORF">HNR72_006461</name>
</gene>
<feature type="transmembrane region" description="Helical" evidence="1">
    <location>
        <begin position="197"/>
        <end position="216"/>
    </location>
</feature>
<dbReference type="RefSeq" id="WP_229856009.1">
    <property type="nucleotide sequence ID" value="NZ_BAABFE010000002.1"/>
</dbReference>
<name>A0AA89Q7Z6_STRCU</name>